<dbReference type="Gene3D" id="3.60.10.10">
    <property type="entry name" value="Endonuclease/exonuclease/phosphatase"/>
    <property type="match status" value="1"/>
</dbReference>
<evidence type="ECO:0008006" key="3">
    <source>
        <dbReference type="Google" id="ProtNLM"/>
    </source>
</evidence>
<dbReference type="Proteomes" id="UP000008909">
    <property type="component" value="Unassembled WGS sequence"/>
</dbReference>
<dbReference type="InterPro" id="IPR036691">
    <property type="entry name" value="Endo/exonu/phosph_ase_sf"/>
</dbReference>
<evidence type="ECO:0000313" key="1">
    <source>
        <dbReference type="EMBL" id="GAA48578.1"/>
    </source>
</evidence>
<name>G7Y6J3_CLOSI</name>
<dbReference type="SUPFAM" id="SSF56219">
    <property type="entry name" value="DNase I-like"/>
    <property type="match status" value="1"/>
</dbReference>
<keyword evidence="2" id="KW-1185">Reference proteome</keyword>
<sequence length="208" mass="22512">MNTLSAGSTSGTDHFAHCASHSAADSVRPSSVTTLNTSNSVFKPRKPVYLAAFNVRTLKQVGRQVALARTLDSLCIDVCCLSETTMQDASTVIELIAPSSSSRLRLRTSGEADAAAAGYVGVSIVLRDRAEASLLDWIHVDGRLCAVRLAISVRESLGSEVHRILFILYDGCETWLLWKNNVMRLQYLTTEASEALPVLDSVNGLVTR</sequence>
<dbReference type="EMBL" id="DF142897">
    <property type="protein sequence ID" value="GAA48578.1"/>
    <property type="molecule type" value="Genomic_DNA"/>
</dbReference>
<gene>
    <name evidence="1" type="ORF">CLF_101776</name>
</gene>
<organism evidence="1 2">
    <name type="scientific">Clonorchis sinensis</name>
    <name type="common">Chinese liver fluke</name>
    <dbReference type="NCBI Taxonomy" id="79923"/>
    <lineage>
        <taxon>Eukaryota</taxon>
        <taxon>Metazoa</taxon>
        <taxon>Spiralia</taxon>
        <taxon>Lophotrochozoa</taxon>
        <taxon>Platyhelminthes</taxon>
        <taxon>Trematoda</taxon>
        <taxon>Digenea</taxon>
        <taxon>Opisthorchiida</taxon>
        <taxon>Opisthorchiata</taxon>
        <taxon>Opisthorchiidae</taxon>
        <taxon>Clonorchis</taxon>
    </lineage>
</organism>
<dbReference type="AlphaFoldDB" id="G7Y6J3"/>
<proteinExistence type="predicted"/>
<accession>G7Y6J3</accession>
<reference evidence="1" key="1">
    <citation type="journal article" date="2011" name="Genome Biol.">
        <title>The draft genome of the carcinogenic human liver fluke Clonorchis sinensis.</title>
        <authorList>
            <person name="Wang X."/>
            <person name="Chen W."/>
            <person name="Huang Y."/>
            <person name="Sun J."/>
            <person name="Men J."/>
            <person name="Liu H."/>
            <person name="Luo F."/>
            <person name="Guo L."/>
            <person name="Lv X."/>
            <person name="Deng C."/>
            <person name="Zhou C."/>
            <person name="Fan Y."/>
            <person name="Li X."/>
            <person name="Huang L."/>
            <person name="Hu Y."/>
            <person name="Liang C."/>
            <person name="Hu X."/>
            <person name="Xu J."/>
            <person name="Yu X."/>
        </authorList>
    </citation>
    <scope>NUCLEOTIDE SEQUENCE [LARGE SCALE GENOMIC DNA]</scope>
    <source>
        <strain evidence="1">Henan</strain>
    </source>
</reference>
<reference key="2">
    <citation type="submission" date="2011-10" db="EMBL/GenBank/DDBJ databases">
        <title>The genome and transcriptome sequence of Clonorchis sinensis provide insights into the carcinogenic liver fluke.</title>
        <authorList>
            <person name="Wang X."/>
            <person name="Huang Y."/>
            <person name="Chen W."/>
            <person name="Liu H."/>
            <person name="Guo L."/>
            <person name="Chen Y."/>
            <person name="Luo F."/>
            <person name="Zhou W."/>
            <person name="Sun J."/>
            <person name="Mao Q."/>
            <person name="Liang P."/>
            <person name="Zhou C."/>
            <person name="Tian Y."/>
            <person name="Men J."/>
            <person name="Lv X."/>
            <person name="Huang L."/>
            <person name="Zhou J."/>
            <person name="Hu Y."/>
            <person name="Li R."/>
            <person name="Zhang F."/>
            <person name="Lei H."/>
            <person name="Li X."/>
            <person name="Hu X."/>
            <person name="Liang C."/>
            <person name="Xu J."/>
            <person name="Wu Z."/>
            <person name="Yu X."/>
        </authorList>
    </citation>
    <scope>NUCLEOTIDE SEQUENCE</scope>
    <source>
        <strain>Henan</strain>
    </source>
</reference>
<evidence type="ECO:0000313" key="2">
    <source>
        <dbReference type="Proteomes" id="UP000008909"/>
    </source>
</evidence>
<protein>
    <recommendedName>
        <fullName evidence="3">Endonuclease/exonuclease/phosphatase domain-containing protein</fullName>
    </recommendedName>
</protein>